<dbReference type="GO" id="GO:0043130">
    <property type="term" value="F:ubiquitin binding"/>
    <property type="evidence" value="ECO:0007669"/>
    <property type="project" value="TreeGrafter"/>
</dbReference>
<dbReference type="EMBL" id="OX365897">
    <property type="protein sequence ID" value="CAI4054932.1"/>
    <property type="molecule type" value="Genomic_DNA"/>
</dbReference>
<dbReference type="Gene3D" id="1.10.8.10">
    <property type="entry name" value="DNA helicase RuvA subunit, C-terminal domain"/>
    <property type="match status" value="1"/>
</dbReference>
<dbReference type="Gene3D" id="3.30.420.210">
    <property type="entry name" value="SEP domain"/>
    <property type="match status" value="1"/>
</dbReference>
<name>A0AA35JCD1_SACK1</name>
<dbReference type="Pfam" id="PF14555">
    <property type="entry name" value="UBA_4"/>
    <property type="match status" value="1"/>
</dbReference>
<dbReference type="GO" id="GO:0061025">
    <property type="term" value="P:membrane fusion"/>
    <property type="evidence" value="ECO:0007669"/>
    <property type="project" value="TreeGrafter"/>
</dbReference>
<gene>
    <name evidence="1" type="primary">SKDI02G0510</name>
    <name evidence="1" type="ORF">SKDI_02G0510</name>
</gene>
<dbReference type="GO" id="GO:0005634">
    <property type="term" value="C:nucleus"/>
    <property type="evidence" value="ECO:0007669"/>
    <property type="project" value="TreeGrafter"/>
</dbReference>
<dbReference type="Pfam" id="PF00789">
    <property type="entry name" value="UBX"/>
    <property type="match status" value="1"/>
</dbReference>
<dbReference type="SUPFAM" id="SSF102848">
    <property type="entry name" value="NSFL1 (p97 ATPase) cofactor p47, SEP domain"/>
    <property type="match status" value="1"/>
</dbReference>
<dbReference type="InterPro" id="IPR029071">
    <property type="entry name" value="Ubiquitin-like_domsf"/>
</dbReference>
<accession>A0AA35JCD1</accession>
<dbReference type="InterPro" id="IPR036241">
    <property type="entry name" value="NSFL1C_SEP_dom_sf"/>
</dbReference>
<dbReference type="PROSITE" id="PS51399">
    <property type="entry name" value="SEP"/>
    <property type="match status" value="1"/>
</dbReference>
<dbReference type="InterPro" id="IPR012989">
    <property type="entry name" value="SEP_domain"/>
</dbReference>
<dbReference type="Gene3D" id="3.10.20.90">
    <property type="entry name" value="Phosphatidylinositol 3-kinase Catalytic Subunit, Chain A, domain 1"/>
    <property type="match status" value="1"/>
</dbReference>
<protein>
    <submittedName>
        <fullName evidence="1">Uncharacterized protein</fullName>
    </submittedName>
</protein>
<keyword evidence="2" id="KW-1185">Reference proteome</keyword>
<dbReference type="PROSITE" id="PS50033">
    <property type="entry name" value="UBX"/>
    <property type="match status" value="1"/>
</dbReference>
<dbReference type="CDD" id="cd01770">
    <property type="entry name" value="UBX_UBXN2"/>
    <property type="match status" value="1"/>
</dbReference>
<dbReference type="Proteomes" id="UP001162087">
    <property type="component" value="Chromosome 2"/>
</dbReference>
<proteinExistence type="predicted"/>
<dbReference type="GO" id="GO:0031468">
    <property type="term" value="P:nuclear membrane reassembly"/>
    <property type="evidence" value="ECO:0007669"/>
    <property type="project" value="TreeGrafter"/>
</dbReference>
<reference evidence="1" key="1">
    <citation type="submission" date="2022-10" db="EMBL/GenBank/DDBJ databases">
        <authorList>
            <person name="Byrne P K."/>
        </authorList>
    </citation>
    <scope>NUCLEOTIDE SEQUENCE</scope>
    <source>
        <strain evidence="1">IFO1802</strain>
    </source>
</reference>
<dbReference type="GO" id="GO:0043161">
    <property type="term" value="P:proteasome-mediated ubiquitin-dependent protein catabolic process"/>
    <property type="evidence" value="ECO:0007669"/>
    <property type="project" value="TreeGrafter"/>
</dbReference>
<dbReference type="PANTHER" id="PTHR23333">
    <property type="entry name" value="UBX DOMAIN CONTAINING PROTEIN"/>
    <property type="match status" value="1"/>
</dbReference>
<dbReference type="GO" id="GO:0000045">
    <property type="term" value="P:autophagosome assembly"/>
    <property type="evidence" value="ECO:0007669"/>
    <property type="project" value="TreeGrafter"/>
</dbReference>
<dbReference type="CDD" id="cd14351">
    <property type="entry name" value="UBA_Ubx1_like"/>
    <property type="match status" value="1"/>
</dbReference>
<dbReference type="Pfam" id="PF08059">
    <property type="entry name" value="SEP"/>
    <property type="match status" value="1"/>
</dbReference>
<dbReference type="PANTHER" id="PTHR23333:SF20">
    <property type="entry name" value="NSFL1 COFACTOR P47"/>
    <property type="match status" value="1"/>
</dbReference>
<dbReference type="SMART" id="SM00166">
    <property type="entry name" value="UBX"/>
    <property type="match status" value="1"/>
</dbReference>
<sequence>MAEVSDETIQQFMALTNVSHNIAVQYLSEFGDLNEALNSYYVSQADDQKDKREEAHWKSKQEKESKKEALSSVNSFKKAMDTEDVGGSGSRLGSSRGSNDHLKTKSSASPEPVKNNSRSGSGNNSRFMSFSDMVRGQADDDDEDQPRNTFAGGETSGLEVTDPSDPNSLLKDLLEKARRGGQVDSENESRGEDEREDDANRFVGRGFRLGSTVDADDQVVEDSASQPERRKPQKVTREITFWKEGFQVADGPLYRYDDPANSFYLSELNQGRAPLKLLNVEFGQEVEVNVYKKLDEPYKAPKRKMGGFSGQGQRLGSPIPGESLSPVEEPRVETPVVQEGAKPKDEVKRGDTSIQIRYANGKREVLRCDSTDTVEFLYDHVTSNANTDASRNFTLNHAFPIKPINNDETTLKDADLLNTVVVQRWT</sequence>
<evidence type="ECO:0000313" key="2">
    <source>
        <dbReference type="Proteomes" id="UP001162087"/>
    </source>
</evidence>
<dbReference type="InterPro" id="IPR001012">
    <property type="entry name" value="UBX_dom"/>
</dbReference>
<dbReference type="OrthoDB" id="25887at2759"/>
<dbReference type="GO" id="GO:0007030">
    <property type="term" value="P:Golgi organization"/>
    <property type="evidence" value="ECO:0007669"/>
    <property type="project" value="TreeGrafter"/>
</dbReference>
<organism evidence="1 2">
    <name type="scientific">Saccharomyces kudriavzevii (strain ATCC MYA-4449 / AS 2.2408 / CBS 8840 / NBRC 1802 / NCYC 2889)</name>
    <name type="common">Yeast</name>
    <dbReference type="NCBI Taxonomy" id="226230"/>
    <lineage>
        <taxon>Eukaryota</taxon>
        <taxon>Fungi</taxon>
        <taxon>Dikarya</taxon>
        <taxon>Ascomycota</taxon>
        <taxon>Saccharomycotina</taxon>
        <taxon>Saccharomycetes</taxon>
        <taxon>Saccharomycetales</taxon>
        <taxon>Saccharomycetaceae</taxon>
        <taxon>Saccharomyces</taxon>
    </lineage>
</organism>
<dbReference type="SMART" id="SM00553">
    <property type="entry name" value="SEP"/>
    <property type="match status" value="1"/>
</dbReference>
<evidence type="ECO:0000313" key="1">
    <source>
        <dbReference type="EMBL" id="CAI4054932.1"/>
    </source>
</evidence>
<dbReference type="SUPFAM" id="SSF54236">
    <property type="entry name" value="Ubiquitin-like"/>
    <property type="match status" value="1"/>
</dbReference>
<dbReference type="GO" id="GO:0005829">
    <property type="term" value="C:cytosol"/>
    <property type="evidence" value="ECO:0007669"/>
    <property type="project" value="TreeGrafter"/>
</dbReference>